<dbReference type="FunFam" id="1.10.150.450:FF:000001">
    <property type="entry name" value="SDT1p Pyrimidine nucleotidase"/>
    <property type="match status" value="1"/>
</dbReference>
<comment type="caution">
    <text evidence="6">The sequence shown here is derived from an EMBL/GenBank/DDBJ whole genome shotgun (WGS) entry which is preliminary data.</text>
</comment>
<evidence type="ECO:0000313" key="6">
    <source>
        <dbReference type="EMBL" id="KDN40691.1"/>
    </source>
</evidence>
<dbReference type="Pfam" id="PF00400">
    <property type="entry name" value="WD40"/>
    <property type="match status" value="2"/>
</dbReference>
<keyword evidence="2" id="KW-0677">Repeat</keyword>
<proteinExistence type="predicted"/>
<dbReference type="SUPFAM" id="SSF50978">
    <property type="entry name" value="WD40 repeat-like"/>
    <property type="match status" value="1"/>
</dbReference>
<dbReference type="Gene3D" id="1.20.1280.50">
    <property type="match status" value="1"/>
</dbReference>
<evidence type="ECO:0000256" key="1">
    <source>
        <dbReference type="ARBA" id="ARBA00022574"/>
    </source>
</evidence>
<organism evidence="6 7">
    <name type="scientific">Tilletiaria anomala (strain ATCC 24038 / CBS 436.72 / UBC 951)</name>
    <dbReference type="NCBI Taxonomy" id="1037660"/>
    <lineage>
        <taxon>Eukaryota</taxon>
        <taxon>Fungi</taxon>
        <taxon>Dikarya</taxon>
        <taxon>Basidiomycota</taxon>
        <taxon>Ustilaginomycotina</taxon>
        <taxon>Exobasidiomycetes</taxon>
        <taxon>Georgefischeriales</taxon>
        <taxon>Tilletiariaceae</taxon>
        <taxon>Tilletiaria</taxon>
    </lineage>
</organism>
<keyword evidence="7" id="KW-1185">Reference proteome</keyword>
<keyword evidence="1 3" id="KW-0853">WD repeat</keyword>
<dbReference type="InterPro" id="IPR001810">
    <property type="entry name" value="F-box_dom"/>
</dbReference>
<dbReference type="AlphaFoldDB" id="A0A066VGS4"/>
<dbReference type="EMBL" id="JMSN01000088">
    <property type="protein sequence ID" value="KDN40691.1"/>
    <property type="molecule type" value="Genomic_DNA"/>
</dbReference>
<dbReference type="OrthoDB" id="1065058at2759"/>
<dbReference type="Gene3D" id="3.40.50.1000">
    <property type="entry name" value="HAD superfamily/HAD-like"/>
    <property type="match status" value="1"/>
</dbReference>
<dbReference type="InterPro" id="IPR052791">
    <property type="entry name" value="SSM1_domain"/>
</dbReference>
<feature type="domain" description="F-box" evidence="5">
    <location>
        <begin position="394"/>
        <end position="440"/>
    </location>
</feature>
<dbReference type="Pfam" id="PF12937">
    <property type="entry name" value="F-box-like"/>
    <property type="match status" value="1"/>
</dbReference>
<dbReference type="InterPro" id="IPR023214">
    <property type="entry name" value="HAD_sf"/>
</dbReference>
<feature type="compositionally biased region" description="Low complexity" evidence="4">
    <location>
        <begin position="773"/>
        <end position="796"/>
    </location>
</feature>
<dbReference type="STRING" id="1037660.A0A066VGS4"/>
<dbReference type="PROSITE" id="PS50082">
    <property type="entry name" value="WD_REPEATS_2"/>
    <property type="match status" value="2"/>
</dbReference>
<reference evidence="6 7" key="1">
    <citation type="submission" date="2014-05" db="EMBL/GenBank/DDBJ databases">
        <title>Draft genome sequence of a rare smut relative, Tilletiaria anomala UBC 951.</title>
        <authorList>
            <consortium name="DOE Joint Genome Institute"/>
            <person name="Toome M."/>
            <person name="Kuo A."/>
            <person name="Henrissat B."/>
            <person name="Lipzen A."/>
            <person name="Tritt A."/>
            <person name="Yoshinaga Y."/>
            <person name="Zane M."/>
            <person name="Barry K."/>
            <person name="Grigoriev I.V."/>
            <person name="Spatafora J.W."/>
            <person name="Aimea M.C."/>
        </authorList>
    </citation>
    <scope>NUCLEOTIDE SEQUENCE [LARGE SCALE GENOMIC DNA]</scope>
    <source>
        <strain evidence="6 7">UBC 951</strain>
    </source>
</reference>
<dbReference type="InterPro" id="IPR019775">
    <property type="entry name" value="WD40_repeat_CS"/>
</dbReference>
<feature type="region of interest" description="Disordered" evidence="4">
    <location>
        <begin position="722"/>
        <end position="796"/>
    </location>
</feature>
<dbReference type="InParanoid" id="A0A066VGS4"/>
<feature type="compositionally biased region" description="Polar residues" evidence="4">
    <location>
        <begin position="817"/>
        <end position="828"/>
    </location>
</feature>
<feature type="region of interest" description="Disordered" evidence="4">
    <location>
        <begin position="922"/>
        <end position="955"/>
    </location>
</feature>
<dbReference type="SUPFAM" id="SSF56784">
    <property type="entry name" value="HAD-like"/>
    <property type="match status" value="1"/>
</dbReference>
<evidence type="ECO:0000256" key="2">
    <source>
        <dbReference type="ARBA" id="ARBA00022737"/>
    </source>
</evidence>
<dbReference type="InterPro" id="IPR036322">
    <property type="entry name" value="WD40_repeat_dom_sf"/>
</dbReference>
<dbReference type="SUPFAM" id="SSF81383">
    <property type="entry name" value="F-box domain"/>
    <property type="match status" value="1"/>
</dbReference>
<dbReference type="Proteomes" id="UP000027361">
    <property type="component" value="Unassembled WGS sequence"/>
</dbReference>
<evidence type="ECO:0000313" key="7">
    <source>
        <dbReference type="Proteomes" id="UP000027361"/>
    </source>
</evidence>
<dbReference type="OMA" id="HNRGIRN"/>
<dbReference type="NCBIfam" id="TIGR01509">
    <property type="entry name" value="HAD-SF-IA-v3"/>
    <property type="match status" value="1"/>
</dbReference>
<sequence length="1081" mass="117266">MPPPTALSGRPSLRAKGAIPAKPPVKDAVSSKAAPSHLQARSRPSQSNGAAAQAQEAVGISSSMQHSRRRIGVEYADEESQRLCKSRTDMRVVVWLDIDNTLYKQSTRIADMMGQRIRAYFINMGLSEEEAEQLHMRYYKEYGLAIRGLVKHHKIDPLDYDQKCDASLPLENILKPDREVQRLLADLDRTKCRVFALTNAYRQHAKRVLALLGLDTFVEGIIYCDYANEDFTCKPEPEYYLEAMEALGVDDPSKCFFVDDSAINVRAAKGLNWGSCILYREIAAPPSTGAERAAVSSFSASVLLPRANTRNGSVESRKAANGSATIDSIASPSPNGLLIPSSEGDFDKEAIQREFKKLPHSMRIRLLHVLLDACVPGDLAALSRALGRYMRSTRDVISALPDAISLKIFERLEVKELLRCRQVSKKWCTIAANPLLWHSHALALTEGDPVPLTPPDDENEWEGLVRGLYFRERNWARGLAQRIDFFEGHTGFVTSIKLKGRDTLVTGSYDETIRVWDLKSGQCCKVLKAKAISCLDFLLDDDILCAGLYDTGRVMVWDMKTWELLHTLSGHNRGIRNIALNKDYLVSVGQDKAIVVWDWRTGNKIVRFGQQSNVSLGVSIIDSDKIVAVTVDGIIRTFSIPAAKMIAQFDLHKLGEKNSQLAAKLATLGGSSAMLQWFAASGNTMTIASKDLVVHLEWREHIVAVKESVSASNIRRSASIRGVTSGTVSHTQRESLQSPRTPSRLGLAPSTSGAPLGARRDSTASNSSVMSTASGRRSVSGGHSRSSSTAPSATPLRSTVAITPALRATVVGASKSPLLSPSVSQAPFTPTPKEGRSLVKSTSATFPSSPTDGPPSQPSTPKIGQTRYAPNLVAPPTIVEILKTPDMATGCVDPAKRRIVCSTFSSRAGSDRRLYASTYSIDKGSLPGEVPSDPTLAPGSSADRNKDVDAGAPVPTADGTSFVVIGGAWQEREEELQAPPTRPLALVVDHESIVAGCQDGTVYRLGFIGSKYGQVALAPTAAEIEEGRKCGQNGRAVEGVDAVIEDLTELRHVWAKLMLPPDAPLDHPGRINLDALKTIGL</sequence>
<feature type="non-terminal residue" evidence="6">
    <location>
        <position position="1081"/>
    </location>
</feature>
<dbReference type="PANTHER" id="PTHR47438:SF1">
    <property type="entry name" value="PHOSPHATE METABOLISM PROTEIN 8-RELATED"/>
    <property type="match status" value="1"/>
</dbReference>
<dbReference type="InterPro" id="IPR036412">
    <property type="entry name" value="HAD-like_sf"/>
</dbReference>
<dbReference type="RefSeq" id="XP_013241468.1">
    <property type="nucleotide sequence ID" value="XM_013386014.1"/>
</dbReference>
<dbReference type="HOGENOM" id="CLU_273004_0_0_1"/>
<feature type="repeat" description="WD" evidence="3">
    <location>
        <begin position="486"/>
        <end position="526"/>
    </location>
</feature>
<dbReference type="SFLD" id="SFLDS00003">
    <property type="entry name" value="Haloacid_Dehalogenase"/>
    <property type="match status" value="1"/>
</dbReference>
<dbReference type="PROSITE" id="PS50294">
    <property type="entry name" value="WD_REPEATS_REGION"/>
    <property type="match status" value="2"/>
</dbReference>
<dbReference type="NCBIfam" id="TIGR01993">
    <property type="entry name" value="Pyr-5-nucltdase"/>
    <property type="match status" value="1"/>
</dbReference>
<feature type="repeat" description="WD" evidence="3">
    <location>
        <begin position="568"/>
        <end position="607"/>
    </location>
</feature>
<accession>A0A066VGS4</accession>
<dbReference type="InterPro" id="IPR015943">
    <property type="entry name" value="WD40/YVTN_repeat-like_dom_sf"/>
</dbReference>
<dbReference type="Gene3D" id="2.130.10.10">
    <property type="entry name" value="YVTN repeat-like/Quinoprotein amine dehydrogenase"/>
    <property type="match status" value="1"/>
</dbReference>
<dbReference type="SMART" id="SM00256">
    <property type="entry name" value="FBOX"/>
    <property type="match status" value="1"/>
</dbReference>
<dbReference type="GeneID" id="25265011"/>
<dbReference type="SFLD" id="SFLDG01129">
    <property type="entry name" value="C1.5:_HAD__Beta-PGM__Phosphata"/>
    <property type="match status" value="1"/>
</dbReference>
<name>A0A066VGS4_TILAU</name>
<gene>
    <name evidence="6" type="ORF">K437DRAFT_258556</name>
</gene>
<feature type="compositionally biased region" description="Polar residues" evidence="4">
    <location>
        <begin position="763"/>
        <end position="772"/>
    </location>
</feature>
<protein>
    <recommendedName>
        <fullName evidence="5">F-box domain-containing protein</fullName>
    </recommendedName>
</protein>
<dbReference type="InterPro" id="IPR006439">
    <property type="entry name" value="HAD-SF_hydro_IA"/>
</dbReference>
<dbReference type="InterPro" id="IPR001680">
    <property type="entry name" value="WD40_rpt"/>
</dbReference>
<dbReference type="GO" id="GO:0009166">
    <property type="term" value="P:nucleotide catabolic process"/>
    <property type="evidence" value="ECO:0007669"/>
    <property type="project" value="TreeGrafter"/>
</dbReference>
<feature type="region of interest" description="Disordered" evidence="4">
    <location>
        <begin position="815"/>
        <end position="867"/>
    </location>
</feature>
<dbReference type="SMART" id="SM00320">
    <property type="entry name" value="WD40"/>
    <property type="match status" value="3"/>
</dbReference>
<dbReference type="Pfam" id="PF00702">
    <property type="entry name" value="Hydrolase"/>
    <property type="match status" value="1"/>
</dbReference>
<dbReference type="PROSITE" id="PS50181">
    <property type="entry name" value="FBOX"/>
    <property type="match status" value="1"/>
</dbReference>
<dbReference type="InterPro" id="IPR010237">
    <property type="entry name" value="Pyr-5-nucltdase"/>
</dbReference>
<dbReference type="InterPro" id="IPR036047">
    <property type="entry name" value="F-box-like_dom_sf"/>
</dbReference>
<dbReference type="PANTHER" id="PTHR47438">
    <property type="entry name" value="PHOSPHATE METABOLISM PROTEIN 8-RELATED"/>
    <property type="match status" value="1"/>
</dbReference>
<feature type="region of interest" description="Disordered" evidence="4">
    <location>
        <begin position="1"/>
        <end position="65"/>
    </location>
</feature>
<feature type="compositionally biased region" description="Polar residues" evidence="4">
    <location>
        <begin position="839"/>
        <end position="851"/>
    </location>
</feature>
<evidence type="ECO:0000256" key="3">
    <source>
        <dbReference type="PROSITE-ProRule" id="PRU00221"/>
    </source>
</evidence>
<evidence type="ECO:0000259" key="5">
    <source>
        <dbReference type="PROSITE" id="PS50181"/>
    </source>
</evidence>
<dbReference type="SFLD" id="SFLDG01132">
    <property type="entry name" value="C1.5.3:_5'-Nucleotidase_Like"/>
    <property type="match status" value="1"/>
</dbReference>
<dbReference type="GO" id="GO:0008252">
    <property type="term" value="F:nucleotidase activity"/>
    <property type="evidence" value="ECO:0007669"/>
    <property type="project" value="TreeGrafter"/>
</dbReference>
<evidence type="ECO:0000256" key="4">
    <source>
        <dbReference type="SAM" id="MobiDB-lite"/>
    </source>
</evidence>
<dbReference type="PROSITE" id="PS00678">
    <property type="entry name" value="WD_REPEATS_1"/>
    <property type="match status" value="1"/>
</dbReference>
<feature type="compositionally biased region" description="Polar residues" evidence="4">
    <location>
        <begin position="722"/>
        <end position="741"/>
    </location>
</feature>
<dbReference type="Gene3D" id="1.10.150.450">
    <property type="match status" value="1"/>
</dbReference>
<dbReference type="GO" id="GO:0006206">
    <property type="term" value="P:pyrimidine nucleobase metabolic process"/>
    <property type="evidence" value="ECO:0007669"/>
    <property type="project" value="TreeGrafter"/>
</dbReference>